<keyword evidence="3" id="KW-1185">Reference proteome</keyword>
<dbReference type="PANTHER" id="PTHR43321:SF3">
    <property type="entry name" value="GLUTAMATE DECARBOXYLASE"/>
    <property type="match status" value="1"/>
</dbReference>
<protein>
    <submittedName>
        <fullName evidence="2">Glutamate/tyrosine decarboxylase-like PLP-dependent enzyme</fullName>
    </submittedName>
</protein>
<evidence type="ECO:0000313" key="3">
    <source>
        <dbReference type="Proteomes" id="UP000711614"/>
    </source>
</evidence>
<comment type="caution">
    <text evidence="2">The sequence shown here is derived from an EMBL/GenBank/DDBJ whole genome shotgun (WGS) entry which is preliminary data.</text>
</comment>
<proteinExistence type="inferred from homology"/>
<name>A0ABS4YZH2_9MICC</name>
<evidence type="ECO:0000313" key="2">
    <source>
        <dbReference type="EMBL" id="MBP2414182.1"/>
    </source>
</evidence>
<dbReference type="RefSeq" id="WP_209681903.1">
    <property type="nucleotide sequence ID" value="NZ_JAGIOI010000001.1"/>
</dbReference>
<organism evidence="2 3">
    <name type="scientific">Arthrobacter stackebrandtii</name>
    <dbReference type="NCBI Taxonomy" id="272161"/>
    <lineage>
        <taxon>Bacteria</taxon>
        <taxon>Bacillati</taxon>
        <taxon>Actinomycetota</taxon>
        <taxon>Actinomycetes</taxon>
        <taxon>Micrococcales</taxon>
        <taxon>Micrococcaceae</taxon>
        <taxon>Arthrobacter</taxon>
    </lineage>
</organism>
<sequence length="45" mass="4795">MDAASGGFIAPFLDQDLIFTVDYLGGSMPTFALNFSRPTAQVIAQ</sequence>
<dbReference type="PANTHER" id="PTHR43321">
    <property type="entry name" value="GLUTAMATE DECARBOXYLASE"/>
    <property type="match status" value="1"/>
</dbReference>
<gene>
    <name evidence="2" type="ORF">JOF48_002981</name>
</gene>
<reference evidence="2 3" key="1">
    <citation type="submission" date="2021-03" db="EMBL/GenBank/DDBJ databases">
        <title>Sequencing the genomes of 1000 actinobacteria strains.</title>
        <authorList>
            <person name="Klenk H.-P."/>
        </authorList>
    </citation>
    <scope>NUCLEOTIDE SEQUENCE [LARGE SCALE GENOMIC DNA]</scope>
    <source>
        <strain evidence="2 3">DSM 16005</strain>
    </source>
</reference>
<accession>A0ABS4YZH2</accession>
<dbReference type="Proteomes" id="UP000711614">
    <property type="component" value="Unassembled WGS sequence"/>
</dbReference>
<dbReference type="EMBL" id="JAGIOI010000001">
    <property type="protein sequence ID" value="MBP2414182.1"/>
    <property type="molecule type" value="Genomic_DNA"/>
</dbReference>
<comment type="similarity">
    <text evidence="1">Belongs to the group II decarboxylase family.</text>
</comment>
<dbReference type="InterPro" id="IPR010107">
    <property type="entry name" value="Glutamate_decarboxylase"/>
</dbReference>
<evidence type="ECO:0000256" key="1">
    <source>
        <dbReference type="ARBA" id="ARBA00009533"/>
    </source>
</evidence>